<feature type="compositionally biased region" description="Acidic residues" evidence="4">
    <location>
        <begin position="112"/>
        <end position="121"/>
    </location>
</feature>
<keyword evidence="6" id="KW-1185">Reference proteome</keyword>
<dbReference type="SUPFAM" id="SSF56059">
    <property type="entry name" value="Glutathione synthetase ATP-binding domain-like"/>
    <property type="match status" value="1"/>
</dbReference>
<name>A0A507EHP0_9FUNG</name>
<keyword evidence="3" id="KW-0067">ATP-binding</keyword>
<evidence type="ECO:0000256" key="3">
    <source>
        <dbReference type="ARBA" id="ARBA00022840"/>
    </source>
</evidence>
<evidence type="ECO:0000256" key="2">
    <source>
        <dbReference type="ARBA" id="ARBA00022741"/>
    </source>
</evidence>
<evidence type="ECO:0000256" key="1">
    <source>
        <dbReference type="ARBA" id="ARBA00022598"/>
    </source>
</evidence>
<keyword evidence="1" id="KW-0436">Ligase</keyword>
<keyword evidence="2" id="KW-0547">Nucleotide-binding</keyword>
<feature type="region of interest" description="Disordered" evidence="4">
    <location>
        <begin position="138"/>
        <end position="157"/>
    </location>
</feature>
<protein>
    <recommendedName>
        <fullName evidence="7">Tubulin polyglutamylase TTLL4</fullName>
    </recommendedName>
</protein>
<feature type="region of interest" description="Disordered" evidence="4">
    <location>
        <begin position="914"/>
        <end position="934"/>
    </location>
</feature>
<dbReference type="EMBL" id="QEAQ01000001">
    <property type="protein sequence ID" value="TPX62806.1"/>
    <property type="molecule type" value="Genomic_DNA"/>
</dbReference>
<dbReference type="STRING" id="109895.A0A507EHP0"/>
<feature type="compositionally biased region" description="Basic and acidic residues" evidence="4">
    <location>
        <begin position="915"/>
        <end position="925"/>
    </location>
</feature>
<evidence type="ECO:0000313" key="5">
    <source>
        <dbReference type="EMBL" id="TPX62806.1"/>
    </source>
</evidence>
<gene>
    <name evidence="5" type="ORF">PhCBS80983_g00020</name>
</gene>
<dbReference type="PANTHER" id="PTHR12241:SF147">
    <property type="entry name" value="TUBULIN POLYGLUTAMYLASE TTLL7"/>
    <property type="match status" value="1"/>
</dbReference>
<feature type="compositionally biased region" description="Pro residues" evidence="4">
    <location>
        <begin position="819"/>
        <end position="835"/>
    </location>
</feature>
<dbReference type="Pfam" id="PF03133">
    <property type="entry name" value="TTL"/>
    <property type="match status" value="2"/>
</dbReference>
<proteinExistence type="predicted"/>
<reference evidence="5 6" key="1">
    <citation type="journal article" date="2019" name="Sci. Rep.">
        <title>Comparative genomics of chytrid fungi reveal insights into the obligate biotrophic and pathogenic lifestyle of Synchytrium endobioticum.</title>
        <authorList>
            <person name="van de Vossenberg B.T.L.H."/>
            <person name="Warris S."/>
            <person name="Nguyen H.D.T."/>
            <person name="van Gent-Pelzer M.P.E."/>
            <person name="Joly D.L."/>
            <person name="van de Geest H.C."/>
            <person name="Bonants P.J.M."/>
            <person name="Smith D.S."/>
            <person name="Levesque C.A."/>
            <person name="van der Lee T.A.J."/>
        </authorList>
    </citation>
    <scope>NUCLEOTIDE SEQUENCE [LARGE SCALE GENOMIC DNA]</scope>
    <source>
        <strain evidence="5 6">CBS 809.83</strain>
    </source>
</reference>
<sequence length="969" mass="107495">MIAPVRITEDRPPSAEGCRVADAEYCVGAQYIDDASADECRAEDYDDDGDDYQIDDPDDSENDNGIDDDQCYDVDVEGASDASSESDSDTPRHRHHPIPTVITTKSATSASSDDEGSDSEQDYSFPTSISATPTLVAADDTTNNSNDSPPPGTLQGIHNLDDVIRSINHALHLNPHAAAAAGPVGAAVLQKHAAGEKVVDAVWESLFDNGVQVLLFPKMGQTVTLLPSSLRSALTWKISGFTPKVVRAAVIRANFSLVRKGKTWLGCWGKHFVPERFKKVHPWQKVNHFPMSFEIGRKDKLLANYHRLRGACGPEAFTYLPETYIHPRQKTQLLRAFASHPIWIVKPPASARGQGIRLINSVAQLPKKKHQPVVVSRYIHKPYLIAGRKFDIRLYVAVTSFEPLRVYLYGDGIVRFASERYSSSSKSIRNRFIHLTNYSVSKRNKASAAAAGAAGTGSHTTPSALFAKTGAEPDQCLLGDPRFSTTASKWSFRVLQDYFAALGVNFAPVYDQIRDLVTKTIISGHTSNASGVRLYSRSRTSCYELFGFDVLLDARLKPWLMEVNISPSLKASCDMDFGIKFELVTDLLNLVGFRVDDVRRCKEHDGNEMRKEDKRPLSWSERAKHRSFVNGGRTDCLGNLTEEDVRLLQEVEDENHRRGDFERLFPAPNTAHYLPLFNSLPYIDRLLHAWTTHTPDDTLRVATLRQMSHNISRTIPTMAALSLPDLRRPPAGPAGDWADAVRQTTTRSMSSLGPLRIEKRVGLVPRAATSLQRRAVVGSSPACRTEEGKRRHDSGYVTRANSQVLQATTYGCYLDPKFTNPPPQHQQSPLKPPPQSLLRSQSCTPHRRRSSTPPIHLTSEATVKVRHISLALDKLPRNSNNPTATSNNDSNAKTFNISTATINTRDQYLQHRRLPRDGPDAEKESTITPPPYGIFPYWPASRGSSPSLRTRMEKRAHLTASALGSVAQF</sequence>
<dbReference type="GO" id="GO:0005524">
    <property type="term" value="F:ATP binding"/>
    <property type="evidence" value="ECO:0007669"/>
    <property type="project" value="UniProtKB-KW"/>
</dbReference>
<evidence type="ECO:0008006" key="7">
    <source>
        <dbReference type="Google" id="ProtNLM"/>
    </source>
</evidence>
<accession>A0A507EHP0</accession>
<dbReference type="GO" id="GO:0015631">
    <property type="term" value="F:tubulin binding"/>
    <property type="evidence" value="ECO:0007669"/>
    <property type="project" value="TreeGrafter"/>
</dbReference>
<evidence type="ECO:0000313" key="6">
    <source>
        <dbReference type="Proteomes" id="UP000318582"/>
    </source>
</evidence>
<dbReference type="PROSITE" id="PS51221">
    <property type="entry name" value="TTL"/>
    <property type="match status" value="1"/>
</dbReference>
<organism evidence="5 6">
    <name type="scientific">Powellomyces hirtus</name>
    <dbReference type="NCBI Taxonomy" id="109895"/>
    <lineage>
        <taxon>Eukaryota</taxon>
        <taxon>Fungi</taxon>
        <taxon>Fungi incertae sedis</taxon>
        <taxon>Chytridiomycota</taxon>
        <taxon>Chytridiomycota incertae sedis</taxon>
        <taxon>Chytridiomycetes</taxon>
        <taxon>Spizellomycetales</taxon>
        <taxon>Powellomycetaceae</taxon>
        <taxon>Powellomyces</taxon>
    </lineage>
</organism>
<dbReference type="AlphaFoldDB" id="A0A507EHP0"/>
<dbReference type="GO" id="GO:0036064">
    <property type="term" value="C:ciliary basal body"/>
    <property type="evidence" value="ECO:0007669"/>
    <property type="project" value="TreeGrafter"/>
</dbReference>
<feature type="region of interest" description="Disordered" evidence="4">
    <location>
        <begin position="815"/>
        <end position="862"/>
    </location>
</feature>
<feature type="compositionally biased region" description="Acidic residues" evidence="4">
    <location>
        <begin position="44"/>
        <end position="88"/>
    </location>
</feature>
<dbReference type="Gene3D" id="3.30.470.20">
    <property type="entry name" value="ATP-grasp fold, B domain"/>
    <property type="match status" value="1"/>
</dbReference>
<dbReference type="GO" id="GO:0070740">
    <property type="term" value="F:tubulin-glutamic acid ligase activity"/>
    <property type="evidence" value="ECO:0007669"/>
    <property type="project" value="TreeGrafter"/>
</dbReference>
<dbReference type="PANTHER" id="PTHR12241">
    <property type="entry name" value="TUBULIN POLYGLUTAMYLASE"/>
    <property type="match status" value="1"/>
</dbReference>
<evidence type="ECO:0000256" key="4">
    <source>
        <dbReference type="SAM" id="MobiDB-lite"/>
    </source>
</evidence>
<dbReference type="Proteomes" id="UP000318582">
    <property type="component" value="Unassembled WGS sequence"/>
</dbReference>
<feature type="region of interest" description="Disordered" evidence="4">
    <location>
        <begin position="32"/>
        <end position="127"/>
    </location>
</feature>
<dbReference type="GO" id="GO:0000226">
    <property type="term" value="P:microtubule cytoskeleton organization"/>
    <property type="evidence" value="ECO:0007669"/>
    <property type="project" value="TreeGrafter"/>
</dbReference>
<dbReference type="InterPro" id="IPR004344">
    <property type="entry name" value="TTL/TTLL_fam"/>
</dbReference>
<comment type="caution">
    <text evidence="5">The sequence shown here is derived from an EMBL/GenBank/DDBJ whole genome shotgun (WGS) entry which is preliminary data.</text>
</comment>